<gene>
    <name evidence="1" type="ORF">EDD36DRAFT_459020</name>
</gene>
<organism evidence="1 2">
    <name type="scientific">Exophiala viscosa</name>
    <dbReference type="NCBI Taxonomy" id="2486360"/>
    <lineage>
        <taxon>Eukaryota</taxon>
        <taxon>Fungi</taxon>
        <taxon>Dikarya</taxon>
        <taxon>Ascomycota</taxon>
        <taxon>Pezizomycotina</taxon>
        <taxon>Eurotiomycetes</taxon>
        <taxon>Chaetothyriomycetidae</taxon>
        <taxon>Chaetothyriales</taxon>
        <taxon>Herpotrichiellaceae</taxon>
        <taxon>Exophiala</taxon>
    </lineage>
</organism>
<comment type="caution">
    <text evidence="1">The sequence shown here is derived from an EMBL/GenBank/DDBJ whole genome shotgun (WGS) entry which is preliminary data.</text>
</comment>
<proteinExistence type="predicted"/>
<dbReference type="Gene3D" id="3.20.20.190">
    <property type="entry name" value="Phosphatidylinositol (PI) phosphodiesterase"/>
    <property type="match status" value="1"/>
</dbReference>
<dbReference type="GO" id="GO:0008081">
    <property type="term" value="F:phosphoric diester hydrolase activity"/>
    <property type="evidence" value="ECO:0007669"/>
    <property type="project" value="InterPro"/>
</dbReference>
<dbReference type="GO" id="GO:0006629">
    <property type="term" value="P:lipid metabolic process"/>
    <property type="evidence" value="ECO:0007669"/>
    <property type="project" value="InterPro"/>
</dbReference>
<dbReference type="InterPro" id="IPR017946">
    <property type="entry name" value="PLC-like_Pdiesterase_TIM-brl"/>
</dbReference>
<evidence type="ECO:0000313" key="2">
    <source>
        <dbReference type="Proteomes" id="UP001203852"/>
    </source>
</evidence>
<protein>
    <submittedName>
        <fullName evidence="1">PLC-like phosphodiesterase</fullName>
    </submittedName>
</protein>
<dbReference type="PANTHER" id="PTHR13593:SF143">
    <property type="entry name" value="PHOSPHATIDYLINOSITOL-SPECIFIC PHOSPHOLIPASE C X DOMAIN-CONTAINING PROTEIN"/>
    <property type="match status" value="1"/>
</dbReference>
<dbReference type="EMBL" id="MU404365">
    <property type="protein sequence ID" value="KAI1608008.1"/>
    <property type="molecule type" value="Genomic_DNA"/>
</dbReference>
<evidence type="ECO:0000313" key="1">
    <source>
        <dbReference type="EMBL" id="KAI1608008.1"/>
    </source>
</evidence>
<dbReference type="AlphaFoldDB" id="A0AAN6DLC2"/>
<accession>A0AAN6DLC2</accession>
<reference evidence="1" key="1">
    <citation type="journal article" date="2022" name="bioRxiv">
        <title>Deciphering the potential niche of two novel black yeast fungi from a biological soil crust based on their genomes, phenotypes, and melanin regulation.</title>
        <authorList>
            <consortium name="DOE Joint Genome Institute"/>
            <person name="Carr E.C."/>
            <person name="Barton Q."/>
            <person name="Grambo S."/>
            <person name="Sullivan M."/>
            <person name="Renfro C.M."/>
            <person name="Kuo A."/>
            <person name="Pangilinan J."/>
            <person name="Lipzen A."/>
            <person name="Keymanesh K."/>
            <person name="Savage E."/>
            <person name="Barry K."/>
            <person name="Grigoriev I.V."/>
            <person name="Riekhof W.R."/>
            <person name="Harris S.S."/>
        </authorList>
    </citation>
    <scope>NUCLEOTIDE SEQUENCE</scope>
    <source>
        <strain evidence="1">JF 03-4F</strain>
    </source>
</reference>
<dbReference type="Proteomes" id="UP001203852">
    <property type="component" value="Unassembled WGS sequence"/>
</dbReference>
<keyword evidence="2" id="KW-1185">Reference proteome</keyword>
<dbReference type="InterPro" id="IPR051057">
    <property type="entry name" value="PI-PLC_domain"/>
</dbReference>
<sequence length="436" mass="47857">MSISTNLSIINFTPYEWTYVGKSKTAGAAGLTEWVFPKTLASGHTFEAEIIVDGQADAVAVAAVQWPFTWDGGADPLDKYGIENNAKSSVISIPLTDEAWSPFILVGKEKQLVGNNPPTDWMAKNLPYIGCLTLQDIVMPGSHDAGMSEINNAHLGDAADTQTQTLNITGQLYAGARWFDIRPSISHGQFYTNHYKDRLGANGESIADIISDINRFTAKGYKELIILELSQTLNTDAGYEAFTDAQYSSLLSTFEKTLKHLYTGHSHSVITKLPLSDFISTGPAVVIVCDERDTSWLKTNGFQGKGFYSSTQFPVYNSYADTTELATMQKDQYTKLIAQTAKPDNSAQLFLLSWTHTMGTYEIFESAFGGPTLRESADYFNRFLAQAGGTVPYTGPITWVAEKSGLPNIIMIDNIASDDFLTAMAIGLTRFYNTQC</sequence>
<dbReference type="SUPFAM" id="SSF51695">
    <property type="entry name" value="PLC-like phosphodiesterases"/>
    <property type="match status" value="1"/>
</dbReference>
<name>A0AAN6DLC2_9EURO</name>
<dbReference type="PANTHER" id="PTHR13593">
    <property type="match status" value="1"/>
</dbReference>